<reference evidence="3" key="1">
    <citation type="submission" date="2018-08" db="EMBL/GenBank/DDBJ databases">
        <title>Thalassotalea euphylliae genome.</title>
        <authorList>
            <person name="Summers S."/>
            <person name="Rice S.A."/>
            <person name="Freckelton M.L."/>
            <person name="Nedved B.T."/>
            <person name="Hadfield M.G."/>
        </authorList>
    </citation>
    <scope>NUCLEOTIDE SEQUENCE [LARGE SCALE GENOMIC DNA]</scope>
    <source>
        <strain evidence="3">H3</strain>
    </source>
</reference>
<name>A0A3E0U292_9GAMM</name>
<sequence length="156" mass="17193">MKLFVQLITAVTLFTASFHSVAKSAEIVVEDAYVREVIPGNSVTSAYMTITNQGGQAIKLVAAKSDDIPIIEIHEHTMHDGMMKMGQVAYVEIDANAQVKLQPMGLHLMMFDLEQPLAAGQQIAVTLVFDNNTSLDVTLPVRSIKTMKKQAKHHHH</sequence>
<gene>
    <name evidence="2" type="ORF">DXX94_08920</name>
</gene>
<dbReference type="AlphaFoldDB" id="A0A3E0U292"/>
<dbReference type="PANTHER" id="PTHR36302:SF1">
    <property type="entry name" value="COPPER CHAPERONE PCU(A)C"/>
    <property type="match status" value="1"/>
</dbReference>
<dbReference type="PANTHER" id="PTHR36302">
    <property type="entry name" value="BLR7088 PROTEIN"/>
    <property type="match status" value="1"/>
</dbReference>
<feature type="chain" id="PRO_5017714892" evidence="1">
    <location>
        <begin position="23"/>
        <end position="156"/>
    </location>
</feature>
<evidence type="ECO:0000256" key="1">
    <source>
        <dbReference type="SAM" id="SignalP"/>
    </source>
</evidence>
<evidence type="ECO:0000313" key="3">
    <source>
        <dbReference type="Proteomes" id="UP000256899"/>
    </source>
</evidence>
<evidence type="ECO:0000313" key="2">
    <source>
        <dbReference type="EMBL" id="REL30830.1"/>
    </source>
</evidence>
<feature type="signal peptide" evidence="1">
    <location>
        <begin position="1"/>
        <end position="22"/>
    </location>
</feature>
<keyword evidence="3" id="KW-1185">Reference proteome</keyword>
<proteinExistence type="predicted"/>
<dbReference type="RefSeq" id="WP_116015293.1">
    <property type="nucleotide sequence ID" value="NZ_QUOT01000001.1"/>
</dbReference>
<dbReference type="Gene3D" id="2.60.40.1890">
    <property type="entry name" value="PCu(A)C copper chaperone"/>
    <property type="match status" value="1"/>
</dbReference>
<organism evidence="2 3">
    <name type="scientific">Thalassotalea euphylliae</name>
    <dbReference type="NCBI Taxonomy" id="1655234"/>
    <lineage>
        <taxon>Bacteria</taxon>
        <taxon>Pseudomonadati</taxon>
        <taxon>Pseudomonadota</taxon>
        <taxon>Gammaproteobacteria</taxon>
        <taxon>Alteromonadales</taxon>
        <taxon>Colwelliaceae</taxon>
        <taxon>Thalassotalea</taxon>
    </lineage>
</organism>
<comment type="caution">
    <text evidence="2">The sequence shown here is derived from an EMBL/GenBank/DDBJ whole genome shotgun (WGS) entry which is preliminary data.</text>
</comment>
<protein>
    <submittedName>
        <fullName evidence="2">Copper chaperone PCu(A)C</fullName>
    </submittedName>
</protein>
<dbReference type="Proteomes" id="UP000256899">
    <property type="component" value="Unassembled WGS sequence"/>
</dbReference>
<keyword evidence="1" id="KW-0732">Signal</keyword>
<dbReference type="Pfam" id="PF04314">
    <property type="entry name" value="PCuAC"/>
    <property type="match status" value="1"/>
</dbReference>
<dbReference type="InterPro" id="IPR007410">
    <property type="entry name" value="LpqE-like"/>
</dbReference>
<dbReference type="SUPFAM" id="SSF110087">
    <property type="entry name" value="DR1885-like metal-binding protein"/>
    <property type="match status" value="1"/>
</dbReference>
<dbReference type="InterPro" id="IPR036182">
    <property type="entry name" value="PCuAC_sf"/>
</dbReference>
<dbReference type="InterPro" id="IPR058248">
    <property type="entry name" value="Lxx211020-like"/>
</dbReference>
<dbReference type="EMBL" id="QUOT01000001">
    <property type="protein sequence ID" value="REL30830.1"/>
    <property type="molecule type" value="Genomic_DNA"/>
</dbReference>
<accession>A0A3E0U292</accession>